<dbReference type="PANTHER" id="PTHR33784:SF10">
    <property type="entry name" value="F-BOX PROTEIN"/>
    <property type="match status" value="1"/>
</dbReference>
<evidence type="ECO:0000313" key="2">
    <source>
        <dbReference type="EMBL" id="MED6124094.1"/>
    </source>
</evidence>
<sequence length="159" mass="18309">MGVNPDVKVLSEEVWVHLATMVAKESFSDLLNMKQANKFFCSVAESDEVYKHARLVKLPPFAYLRFIDRSERRMIKRCLKSGKPEAVFLKGYQQYFTVGDEEVGLELLSAAALNGHVYALEDLRKCRQRIRRLLGRVWWVENRPSTPEHPDAQPCQGRG</sequence>
<gene>
    <name evidence="2" type="ORF">PIB30_055853</name>
</gene>
<dbReference type="EMBL" id="JASCZI010030648">
    <property type="protein sequence ID" value="MED6124094.1"/>
    <property type="molecule type" value="Genomic_DNA"/>
</dbReference>
<name>A0ABU6RJN1_9FABA</name>
<evidence type="ECO:0000313" key="3">
    <source>
        <dbReference type="Proteomes" id="UP001341840"/>
    </source>
</evidence>
<feature type="domain" description="At2g35280-like TPR" evidence="1">
    <location>
        <begin position="66"/>
        <end position="119"/>
    </location>
</feature>
<proteinExistence type="predicted"/>
<dbReference type="InterPro" id="IPR040338">
    <property type="entry name" value="At1g67623-like"/>
</dbReference>
<keyword evidence="3" id="KW-1185">Reference proteome</keyword>
<evidence type="ECO:0000259" key="1">
    <source>
        <dbReference type="Pfam" id="PF23310"/>
    </source>
</evidence>
<organism evidence="2 3">
    <name type="scientific">Stylosanthes scabra</name>
    <dbReference type="NCBI Taxonomy" id="79078"/>
    <lineage>
        <taxon>Eukaryota</taxon>
        <taxon>Viridiplantae</taxon>
        <taxon>Streptophyta</taxon>
        <taxon>Embryophyta</taxon>
        <taxon>Tracheophyta</taxon>
        <taxon>Spermatophyta</taxon>
        <taxon>Magnoliopsida</taxon>
        <taxon>eudicotyledons</taxon>
        <taxon>Gunneridae</taxon>
        <taxon>Pentapetalae</taxon>
        <taxon>rosids</taxon>
        <taxon>fabids</taxon>
        <taxon>Fabales</taxon>
        <taxon>Fabaceae</taxon>
        <taxon>Papilionoideae</taxon>
        <taxon>50 kb inversion clade</taxon>
        <taxon>dalbergioids sensu lato</taxon>
        <taxon>Dalbergieae</taxon>
        <taxon>Pterocarpus clade</taxon>
        <taxon>Stylosanthes</taxon>
    </lineage>
</organism>
<dbReference type="Proteomes" id="UP001341840">
    <property type="component" value="Unassembled WGS sequence"/>
</dbReference>
<protein>
    <recommendedName>
        <fullName evidence="1">At2g35280-like TPR domain-containing protein</fullName>
    </recommendedName>
</protein>
<comment type="caution">
    <text evidence="2">The sequence shown here is derived from an EMBL/GenBank/DDBJ whole genome shotgun (WGS) entry which is preliminary data.</text>
</comment>
<dbReference type="Pfam" id="PF23310">
    <property type="entry name" value="TPR_27"/>
    <property type="match status" value="1"/>
</dbReference>
<accession>A0ABU6RJN1</accession>
<dbReference type="InterPro" id="IPR057136">
    <property type="entry name" value="At2g35280_TPR_dom"/>
</dbReference>
<reference evidence="2 3" key="1">
    <citation type="journal article" date="2023" name="Plants (Basel)">
        <title>Bridging the Gap: Combining Genomics and Transcriptomics Approaches to Understand Stylosanthes scabra, an Orphan Legume from the Brazilian Caatinga.</title>
        <authorList>
            <person name="Ferreira-Neto J.R.C."/>
            <person name="da Silva M.D."/>
            <person name="Binneck E."/>
            <person name="de Melo N.F."/>
            <person name="da Silva R.H."/>
            <person name="de Melo A.L.T.M."/>
            <person name="Pandolfi V."/>
            <person name="Bustamante F.O."/>
            <person name="Brasileiro-Vidal A.C."/>
            <person name="Benko-Iseppon A.M."/>
        </authorList>
    </citation>
    <scope>NUCLEOTIDE SEQUENCE [LARGE SCALE GENOMIC DNA]</scope>
    <source>
        <tissue evidence="2">Leaves</tissue>
    </source>
</reference>
<dbReference type="PANTHER" id="PTHR33784">
    <property type="entry name" value="OS05G0482100 PROTEIN"/>
    <property type="match status" value="1"/>
</dbReference>